<dbReference type="FunFam" id="3.30.565.10:FF:000010">
    <property type="entry name" value="Sensor histidine kinase RcsC"/>
    <property type="match status" value="1"/>
</dbReference>
<evidence type="ECO:0000256" key="9">
    <source>
        <dbReference type="ARBA" id="ARBA00022777"/>
    </source>
</evidence>
<dbReference type="GO" id="GO:0005886">
    <property type="term" value="C:plasma membrane"/>
    <property type="evidence" value="ECO:0007669"/>
    <property type="project" value="UniProtKB-SubCell"/>
</dbReference>
<evidence type="ECO:0000313" key="25">
    <source>
        <dbReference type="Proteomes" id="UP000217265"/>
    </source>
</evidence>
<feature type="transmembrane region" description="Helical" evidence="17">
    <location>
        <begin position="41"/>
        <end position="63"/>
    </location>
</feature>
<dbReference type="SMART" id="SM00086">
    <property type="entry name" value="PAC"/>
    <property type="match status" value="3"/>
</dbReference>
<dbReference type="OrthoDB" id="193150at2"/>
<dbReference type="PROSITE" id="PS50112">
    <property type="entry name" value="PAS"/>
    <property type="match status" value="2"/>
</dbReference>
<feature type="transmembrane region" description="Helical" evidence="17">
    <location>
        <begin position="146"/>
        <end position="173"/>
    </location>
</feature>
<gene>
    <name evidence="24" type="ORF">CMV30_13890</name>
</gene>
<evidence type="ECO:0000259" key="22">
    <source>
        <dbReference type="PROSITE" id="PS50839"/>
    </source>
</evidence>
<feature type="domain" description="Response regulatory" evidence="19">
    <location>
        <begin position="1485"/>
        <end position="1604"/>
    </location>
</feature>
<comment type="subcellular location">
    <subcellularLocation>
        <location evidence="2">Cell membrane</location>
        <topology evidence="2">Multi-pass membrane protein</topology>
    </subcellularLocation>
</comment>
<dbReference type="InterPro" id="IPR013656">
    <property type="entry name" value="PAS_4"/>
</dbReference>
<evidence type="ECO:0000256" key="8">
    <source>
        <dbReference type="ARBA" id="ARBA00022741"/>
    </source>
</evidence>
<dbReference type="SMART" id="SM00388">
    <property type="entry name" value="HisKA"/>
    <property type="match status" value="1"/>
</dbReference>
<dbReference type="InterPro" id="IPR036890">
    <property type="entry name" value="HATPase_C_sf"/>
</dbReference>
<feature type="coiled-coil region" evidence="15">
    <location>
        <begin position="659"/>
        <end position="689"/>
    </location>
</feature>
<dbReference type="SUPFAM" id="SSF47384">
    <property type="entry name" value="Homodimeric domain of signal transducing histidine kinase"/>
    <property type="match status" value="1"/>
</dbReference>
<dbReference type="PROSITE" id="PS50110">
    <property type="entry name" value="RESPONSE_REGULATORY"/>
    <property type="match status" value="2"/>
</dbReference>
<dbReference type="SUPFAM" id="SSF52172">
    <property type="entry name" value="CheY-like"/>
    <property type="match status" value="2"/>
</dbReference>
<evidence type="ECO:0000256" key="4">
    <source>
        <dbReference type="ARBA" id="ARBA00022475"/>
    </source>
</evidence>
<evidence type="ECO:0000259" key="21">
    <source>
        <dbReference type="PROSITE" id="PS50113"/>
    </source>
</evidence>
<feature type="transmembrane region" description="Helical" evidence="17">
    <location>
        <begin position="188"/>
        <end position="207"/>
    </location>
</feature>
<dbReference type="GO" id="GO:0000155">
    <property type="term" value="F:phosphorelay sensor kinase activity"/>
    <property type="evidence" value="ECO:0007669"/>
    <property type="project" value="InterPro"/>
</dbReference>
<dbReference type="InterPro" id="IPR000014">
    <property type="entry name" value="PAS"/>
</dbReference>
<evidence type="ECO:0000256" key="3">
    <source>
        <dbReference type="ARBA" id="ARBA00012438"/>
    </source>
</evidence>
<evidence type="ECO:0000313" key="24">
    <source>
        <dbReference type="EMBL" id="ATC64969.1"/>
    </source>
</evidence>
<dbReference type="InterPro" id="IPR003594">
    <property type="entry name" value="HATPase_dom"/>
</dbReference>
<feature type="modified residue" description="4-aspartylphosphate" evidence="14">
    <location>
        <position position="1534"/>
    </location>
</feature>
<feature type="domain" description="Histidine kinase" evidence="18">
    <location>
        <begin position="1105"/>
        <end position="1326"/>
    </location>
</feature>
<feature type="modified residue" description="Phosphohistidine" evidence="13">
    <location>
        <position position="1687"/>
    </location>
</feature>
<dbReference type="InterPro" id="IPR036097">
    <property type="entry name" value="HisK_dim/P_sf"/>
</dbReference>
<feature type="domain" description="PAC" evidence="21">
    <location>
        <begin position="908"/>
        <end position="962"/>
    </location>
</feature>
<dbReference type="Gene3D" id="3.30.450.20">
    <property type="entry name" value="PAS domain"/>
    <property type="match status" value="3"/>
</dbReference>
<dbReference type="Pfam" id="PF00989">
    <property type="entry name" value="PAS"/>
    <property type="match status" value="1"/>
</dbReference>
<sequence>MEELRAGSRVRLTNFRHVPIDRMEHPMRSHFLHSYRRLPSIFQMGVMWGGLAVVYLALARLGLMAASVHGNVSPVWPASGLAMGALICSGLRWWPGVALGAFVANALTSISLVAAAGIALGNTLEAVVGAWIVLKIGRGTKGEASIGMSAALGVGSLVGPVISASAGVLVLWISGVVPGSLLTTLWKTWWVGDVLGSLLVAPAILALREALGAPAGLGGIDLRKAVGLTGLSLVIGGAVFGVHGGSAFLFGVFPLLLVALSWFGSPGVKVVALGISALGVTAAYFGTGPFVDGTLNENLIHLQIFLSSVALTALILPTFVRPGNFTLPFLVMLAGWSLSGWMFSSLEDARSRIDEARFDAQIQEAIEKIDRRVEHYESALQAGVALFGASNEVSRAEWRAFAQAIKLREKFPGALGIGVIFIVKPDGEAAFLNAVHADGAPGFGFKSVPTATRPVGGPEEPVRYAITYCEPADTNALAIGLDVATEANRKMAAEVARNSNSARLTRRIQLVQDHEVRAGALIFKPFFRNGAVIDTVEQRRAECLGWVYAPLITETVLQNVLKTGGSEVDFSFFDGQSTRREDLLFDTREGNYPATVPKIERSSVIELAGQTFTLGWRRSPAFVASDNSAPLWAGTSAAFVSVLVAALVMSLQSTGAKARAVATQRASELEIANTRLKAEVSEREQAENSLRRSNHLKRAILESASYSIISTDPKGLIVTFNAAAERMLGYDAEEMVGKCTPAIIHEPSEVVARAEVLTRELGRTVAPGFEAFVAKAQVVNLDENEWTYIRKDGTRLPVLLSVTALRGESGEITGYLGVGQDLTAKRAADARMKALLDELAQQRFAVDQHAIFAVTDVKGTIAYANDLFCAISGFSREELIGQNHRLLNSGAHPKEFFRAMYQTIAQGKVWQGEICNRAKDGHLYWVDSTIVPLLGEDGKPVQYAAIRTDITERKRTEEAINQSEERMRLFAEHAPASVAMFDLEMKYLVVSKQWLIDYKLEGQAILGRSHYEVFPEIGDDWKAIHRRCMGGAVELNAGERFDRIDGSSQWLRWEVRPWYKYNQEIGGIVMFTQDITDRKQLEISLATARDQALEASRLKSEFLATMSHEIRTPMNGVIGMSELLRRTALDQKQKEMADVIIHSADNLLVIINDILDFSKIEAGKFRIDAMDFDLRDALEETAALLAPQADRKRLKLMVDIDAAVAGGVTGDRNRIQQIVTNLLGNALKFTERGQVVLKATAVASPRNGLHVRISITDTGIGIPESARAHLFQPFVQADGSTTRRFGGTGLGLAICGQLVSLMGGTIGFDSVEGAGSCFWFQLDLQRASVPASEAEETIPEGTRVLVVDDDENNRIILTRQLSEMDVVVDAVPDAESARASLRNAAGGEHPYSVLLLDWNMPGEGGYLLAQSIRKDPEISGTRIVVLTSSNPEVEPETLAQLDFSAVLNKPIRSVQLRRSLVRALGRSETQAPFPIAEAAVGKRLRLLVAEDNPTNQLVAQMMLEQMGHTVEFAVNGQETIRQLVRSDFDAVLMDCQMPVMDGYEASRRIRAGEASPQAVKLPIIALTAYAMPDDRAKALAAGMDDYVTKPIDPEVLEKAFARCGLLRADSEQAQPANPVSVQKAGRDTHDHFDPERRRQLEKIKTPDGISLWEKALAMFMKDMPGRVEALSGFVEAHQAEKVAVGAHTIRGSAANLGATGLQNAAKELESAARADEWDRIREGVSGVLIEWKLLAGD</sequence>
<feature type="domain" description="PAC" evidence="21">
    <location>
        <begin position="782"/>
        <end position="834"/>
    </location>
</feature>
<keyword evidence="15" id="KW-0175">Coiled coil</keyword>
<dbReference type="InterPro" id="IPR001789">
    <property type="entry name" value="Sig_transdc_resp-reg_receiver"/>
</dbReference>
<dbReference type="GO" id="GO:0005524">
    <property type="term" value="F:ATP binding"/>
    <property type="evidence" value="ECO:0007669"/>
    <property type="project" value="UniProtKB-KW"/>
</dbReference>
<evidence type="ECO:0000256" key="1">
    <source>
        <dbReference type="ARBA" id="ARBA00000085"/>
    </source>
</evidence>
<dbReference type="Pfam" id="PF13426">
    <property type="entry name" value="PAS_9"/>
    <property type="match status" value="1"/>
</dbReference>
<dbReference type="FunFam" id="1.10.287.130:FF:000003">
    <property type="entry name" value="Histidine kinase"/>
    <property type="match status" value="1"/>
</dbReference>
<reference evidence="24 25" key="1">
    <citation type="submission" date="2017-09" db="EMBL/GenBank/DDBJ databases">
        <title>Complete genome sequence of Verrucomicrobial strain HZ-65, isolated from freshwater.</title>
        <authorList>
            <person name="Choi A."/>
        </authorList>
    </citation>
    <scope>NUCLEOTIDE SEQUENCE [LARGE SCALE GENOMIC DNA]</scope>
    <source>
        <strain evidence="24 25">HZ-65</strain>
    </source>
</reference>
<keyword evidence="5 14" id="KW-0597">Phosphoprotein</keyword>
<dbReference type="PROSITE" id="PS50894">
    <property type="entry name" value="HPT"/>
    <property type="match status" value="1"/>
</dbReference>
<dbReference type="InterPro" id="IPR005467">
    <property type="entry name" value="His_kinase_dom"/>
</dbReference>
<dbReference type="InterPro" id="IPR000700">
    <property type="entry name" value="PAS-assoc_C"/>
</dbReference>
<organism evidence="24 25">
    <name type="scientific">Nibricoccus aquaticus</name>
    <dbReference type="NCBI Taxonomy" id="2576891"/>
    <lineage>
        <taxon>Bacteria</taxon>
        <taxon>Pseudomonadati</taxon>
        <taxon>Verrucomicrobiota</taxon>
        <taxon>Opitutia</taxon>
        <taxon>Opitutales</taxon>
        <taxon>Opitutaceae</taxon>
        <taxon>Nibricoccus</taxon>
    </lineage>
</organism>
<feature type="domain" description="CHASE" evidence="22">
    <location>
        <begin position="460"/>
        <end position="587"/>
    </location>
</feature>
<dbReference type="InterPro" id="IPR011006">
    <property type="entry name" value="CheY-like_superfamily"/>
</dbReference>
<dbReference type="PROSITE" id="PS50113">
    <property type="entry name" value="PAC"/>
    <property type="match status" value="3"/>
</dbReference>
<dbReference type="CDD" id="cd16922">
    <property type="entry name" value="HATPase_EvgS-ArcB-TorS-like"/>
    <property type="match status" value="1"/>
</dbReference>
<feature type="transmembrane region" description="Helical" evidence="17">
    <location>
        <begin position="299"/>
        <end position="319"/>
    </location>
</feature>
<keyword evidence="6" id="KW-0808">Transferase</keyword>
<dbReference type="SMART" id="SM01079">
    <property type="entry name" value="CHASE"/>
    <property type="match status" value="1"/>
</dbReference>
<dbReference type="Proteomes" id="UP000217265">
    <property type="component" value="Chromosome"/>
</dbReference>
<dbReference type="InterPro" id="IPR035965">
    <property type="entry name" value="PAS-like_dom_sf"/>
</dbReference>
<evidence type="ECO:0000256" key="16">
    <source>
        <dbReference type="SAM" id="MobiDB-lite"/>
    </source>
</evidence>
<proteinExistence type="predicted"/>
<evidence type="ECO:0000256" key="12">
    <source>
        <dbReference type="ARBA" id="ARBA00023136"/>
    </source>
</evidence>
<evidence type="ECO:0000259" key="23">
    <source>
        <dbReference type="PROSITE" id="PS50894"/>
    </source>
</evidence>
<evidence type="ECO:0000256" key="6">
    <source>
        <dbReference type="ARBA" id="ARBA00022679"/>
    </source>
</evidence>
<name>A0A290Q8J0_9BACT</name>
<dbReference type="SUPFAM" id="SSF55874">
    <property type="entry name" value="ATPase domain of HSP90 chaperone/DNA topoisomerase II/histidine kinase"/>
    <property type="match status" value="1"/>
</dbReference>
<dbReference type="PRINTS" id="PR00344">
    <property type="entry name" value="BCTRLSENSOR"/>
</dbReference>
<dbReference type="Pfam" id="PF01627">
    <property type="entry name" value="Hpt"/>
    <property type="match status" value="1"/>
</dbReference>
<dbReference type="PANTHER" id="PTHR45339:SF5">
    <property type="entry name" value="HISTIDINE KINASE"/>
    <property type="match status" value="1"/>
</dbReference>
<evidence type="ECO:0000256" key="11">
    <source>
        <dbReference type="ARBA" id="ARBA00022989"/>
    </source>
</evidence>
<dbReference type="SMART" id="SM00448">
    <property type="entry name" value="REC"/>
    <property type="match status" value="2"/>
</dbReference>
<dbReference type="Gene3D" id="1.20.120.160">
    <property type="entry name" value="HPT domain"/>
    <property type="match status" value="1"/>
</dbReference>
<evidence type="ECO:0000256" key="14">
    <source>
        <dbReference type="PROSITE-ProRule" id="PRU00169"/>
    </source>
</evidence>
<keyword evidence="4" id="KW-1003">Cell membrane</keyword>
<dbReference type="InterPro" id="IPR008207">
    <property type="entry name" value="Sig_transdc_His_kin_Hpt_dom"/>
</dbReference>
<evidence type="ECO:0000259" key="18">
    <source>
        <dbReference type="PROSITE" id="PS50109"/>
    </source>
</evidence>
<evidence type="ECO:0000256" key="5">
    <source>
        <dbReference type="ARBA" id="ARBA00022553"/>
    </source>
</evidence>
<feature type="domain" description="HPt" evidence="23">
    <location>
        <begin position="1648"/>
        <end position="1737"/>
    </location>
</feature>
<dbReference type="CDD" id="cd00156">
    <property type="entry name" value="REC"/>
    <property type="match status" value="1"/>
</dbReference>
<protein>
    <recommendedName>
        <fullName evidence="3">histidine kinase</fullName>
        <ecNumber evidence="3">2.7.13.3</ecNumber>
    </recommendedName>
</protein>
<dbReference type="Gene3D" id="1.10.287.130">
    <property type="match status" value="1"/>
</dbReference>
<keyword evidence="9" id="KW-0418">Kinase</keyword>
<dbReference type="InterPro" id="IPR006189">
    <property type="entry name" value="CHASE_dom"/>
</dbReference>
<dbReference type="InterPro" id="IPR001610">
    <property type="entry name" value="PAC"/>
</dbReference>
<feature type="domain" description="PAS" evidence="20">
    <location>
        <begin position="693"/>
        <end position="738"/>
    </location>
</feature>
<evidence type="ECO:0000256" key="7">
    <source>
        <dbReference type="ARBA" id="ARBA00022692"/>
    </source>
</evidence>
<feature type="transmembrane region" description="Helical" evidence="17">
    <location>
        <begin position="228"/>
        <end position="261"/>
    </location>
</feature>
<dbReference type="CDD" id="cd00082">
    <property type="entry name" value="HisKA"/>
    <property type="match status" value="1"/>
</dbReference>
<feature type="domain" description="Response regulatory" evidence="19">
    <location>
        <begin position="1343"/>
        <end position="1464"/>
    </location>
</feature>
<dbReference type="InterPro" id="IPR036641">
    <property type="entry name" value="HPT_dom_sf"/>
</dbReference>
<dbReference type="InterPro" id="IPR004358">
    <property type="entry name" value="Sig_transdc_His_kin-like_C"/>
</dbReference>
<dbReference type="SUPFAM" id="SSF55785">
    <property type="entry name" value="PYP-like sensor domain (PAS domain)"/>
    <property type="match status" value="3"/>
</dbReference>
<feature type="compositionally biased region" description="Polar residues" evidence="16">
    <location>
        <begin position="1611"/>
        <end position="1620"/>
    </location>
</feature>
<dbReference type="CDD" id="cd00130">
    <property type="entry name" value="PAS"/>
    <property type="match status" value="3"/>
</dbReference>
<feature type="domain" description="PAS" evidence="20">
    <location>
        <begin position="854"/>
        <end position="895"/>
    </location>
</feature>
<feature type="modified residue" description="4-aspartylphosphate" evidence="14">
    <location>
        <position position="1397"/>
    </location>
</feature>
<dbReference type="Gene3D" id="3.30.450.350">
    <property type="entry name" value="CHASE domain"/>
    <property type="match status" value="1"/>
</dbReference>
<feature type="transmembrane region" description="Helical" evidence="17">
    <location>
        <begin position="267"/>
        <end position="287"/>
    </location>
</feature>
<dbReference type="NCBIfam" id="TIGR00229">
    <property type="entry name" value="sensory_box"/>
    <property type="match status" value="3"/>
</dbReference>
<comment type="catalytic activity">
    <reaction evidence="1">
        <text>ATP + protein L-histidine = ADP + protein N-phospho-L-histidine.</text>
        <dbReference type="EC" id="2.7.13.3"/>
    </reaction>
</comment>
<dbReference type="PROSITE" id="PS50109">
    <property type="entry name" value="HIS_KIN"/>
    <property type="match status" value="1"/>
</dbReference>
<dbReference type="Pfam" id="PF00072">
    <property type="entry name" value="Response_reg"/>
    <property type="match status" value="2"/>
</dbReference>
<dbReference type="GO" id="GO:0006355">
    <property type="term" value="P:regulation of DNA-templated transcription"/>
    <property type="evidence" value="ECO:0007669"/>
    <property type="project" value="InterPro"/>
</dbReference>
<accession>A0A290Q8J0</accession>
<dbReference type="KEGG" id="vbh:CMV30_13890"/>
<dbReference type="Gene3D" id="3.30.565.10">
    <property type="entry name" value="Histidine kinase-like ATPase, C-terminal domain"/>
    <property type="match status" value="1"/>
</dbReference>
<feature type="transmembrane region" description="Helical" evidence="17">
    <location>
        <begin position="106"/>
        <end position="134"/>
    </location>
</feature>
<dbReference type="Pfam" id="PF03924">
    <property type="entry name" value="CHASE"/>
    <property type="match status" value="1"/>
</dbReference>
<evidence type="ECO:0000256" key="17">
    <source>
        <dbReference type="SAM" id="Phobius"/>
    </source>
</evidence>
<keyword evidence="25" id="KW-1185">Reference proteome</keyword>
<evidence type="ECO:0000256" key="15">
    <source>
        <dbReference type="SAM" id="Coils"/>
    </source>
</evidence>
<dbReference type="Pfam" id="PF05231">
    <property type="entry name" value="MASE1"/>
    <property type="match status" value="1"/>
</dbReference>
<dbReference type="CDD" id="cd17546">
    <property type="entry name" value="REC_hyHK_CKI1_RcsC-like"/>
    <property type="match status" value="1"/>
</dbReference>
<dbReference type="Pfam" id="PF00512">
    <property type="entry name" value="HisKA"/>
    <property type="match status" value="1"/>
</dbReference>
<evidence type="ECO:0000259" key="19">
    <source>
        <dbReference type="PROSITE" id="PS50110"/>
    </source>
</evidence>
<dbReference type="SUPFAM" id="SSF47226">
    <property type="entry name" value="Histidine-containing phosphotransfer domain, HPT domain"/>
    <property type="match status" value="1"/>
</dbReference>
<dbReference type="Gene3D" id="3.40.50.2300">
    <property type="match status" value="2"/>
</dbReference>
<feature type="transmembrane region" description="Helical" evidence="17">
    <location>
        <begin position="75"/>
        <end position="94"/>
    </location>
</feature>
<dbReference type="CDD" id="cd00088">
    <property type="entry name" value="HPT"/>
    <property type="match status" value="1"/>
</dbReference>
<dbReference type="SMART" id="SM00091">
    <property type="entry name" value="PAS"/>
    <property type="match status" value="3"/>
</dbReference>
<keyword evidence="10" id="KW-0067">ATP-binding</keyword>
<keyword evidence="12 17" id="KW-0472">Membrane</keyword>
<dbReference type="InterPro" id="IPR007895">
    <property type="entry name" value="MASE1"/>
</dbReference>
<evidence type="ECO:0000259" key="20">
    <source>
        <dbReference type="PROSITE" id="PS50112"/>
    </source>
</evidence>
<keyword evidence="8" id="KW-0547">Nucleotide-binding</keyword>
<dbReference type="EC" id="2.7.13.3" evidence="3"/>
<keyword evidence="7 17" id="KW-0812">Transmembrane</keyword>
<dbReference type="InterPro" id="IPR003661">
    <property type="entry name" value="HisK_dim/P_dom"/>
</dbReference>
<evidence type="ECO:0000256" key="13">
    <source>
        <dbReference type="PROSITE-ProRule" id="PRU00110"/>
    </source>
</evidence>
<feature type="domain" description="PAC" evidence="21">
    <location>
        <begin position="1035"/>
        <end position="1087"/>
    </location>
</feature>
<dbReference type="PROSITE" id="PS50839">
    <property type="entry name" value="CHASE"/>
    <property type="match status" value="1"/>
</dbReference>
<dbReference type="SMART" id="SM00387">
    <property type="entry name" value="HATPase_c"/>
    <property type="match status" value="1"/>
</dbReference>
<feature type="region of interest" description="Disordered" evidence="16">
    <location>
        <begin position="1611"/>
        <end position="1631"/>
    </location>
</feature>
<keyword evidence="11 17" id="KW-1133">Transmembrane helix</keyword>
<dbReference type="PANTHER" id="PTHR45339">
    <property type="entry name" value="HYBRID SIGNAL TRANSDUCTION HISTIDINE KINASE J"/>
    <property type="match status" value="1"/>
</dbReference>
<dbReference type="Pfam" id="PF08448">
    <property type="entry name" value="PAS_4"/>
    <property type="match status" value="1"/>
</dbReference>
<dbReference type="InterPro" id="IPR042240">
    <property type="entry name" value="CHASE_sf"/>
</dbReference>
<dbReference type="Pfam" id="PF02518">
    <property type="entry name" value="HATPase_c"/>
    <property type="match status" value="1"/>
</dbReference>
<evidence type="ECO:0000256" key="10">
    <source>
        <dbReference type="ARBA" id="ARBA00022840"/>
    </source>
</evidence>
<dbReference type="InterPro" id="IPR013767">
    <property type="entry name" value="PAS_fold"/>
</dbReference>
<dbReference type="EMBL" id="CP023344">
    <property type="protein sequence ID" value="ATC64969.1"/>
    <property type="molecule type" value="Genomic_DNA"/>
</dbReference>
<evidence type="ECO:0000256" key="2">
    <source>
        <dbReference type="ARBA" id="ARBA00004651"/>
    </source>
</evidence>